<evidence type="ECO:0000256" key="3">
    <source>
        <dbReference type="ARBA" id="ARBA00022598"/>
    </source>
</evidence>
<protein>
    <recommendedName>
        <fullName evidence="2 8">Leucine--tRNA ligase</fullName>
        <ecNumber evidence="2 8">6.1.1.4</ecNumber>
    </recommendedName>
</protein>
<proteinExistence type="inferred from homology"/>
<dbReference type="SUPFAM" id="SSF50677">
    <property type="entry name" value="ValRS/IleRS/LeuRS editing domain"/>
    <property type="match status" value="1"/>
</dbReference>
<dbReference type="GeneID" id="95967320"/>
<dbReference type="Proteomes" id="UP001451606">
    <property type="component" value="Chromosome"/>
</dbReference>
<sequence>MSENIEKKWQENWDRYGVFVPKIDSKKPKFLITVPWPYTNGSLHVGHGRTYTLADIIARFKRTQGFNVLFPMAFHQSGTPILAFSERISRGDPVTIKQYQDYLSEYEKAEDIPLKIAEFKDPKAIASYFSSKIIEDFRDLGYSIDWTRVFTSADPEYQEFVRWQFLKLDSLGLIRQGSYPVLYSMDDDNAVGEDDIKDGDLDKVSWEEFTAIFFRGKEFALVAASLRPETVFGITNLWIAKDGNYVLCSLNGEKIAVTEEAYKKMSFQAENIKFIRNLQHKEITSQKFQSPLSELNIPVFETSFVDPDNGTGVVYSVPGHSVWDYVARMDMGEDLNVPVIIEIDSKKTDMKAIISSYRIQDLKDNEKIKDATQFLYREEFYKGKMSGNNGKYSGKSVKEARELIKNDLIAEKNAFIFYETSRKAETRSGSKVIVAVLRDQWFIDYGVGWWKESSRKLVENMMFYPEFYRKNMLDAIDWLRERPCARRRGLGTKLPMDPKWVIESLSDSTIYPEVYTNIMQLKKIKEELGNLDTSVMEYIYGYSDSIPESIPENIQETIQEARESRNYWYGVDLRLTAYPHMSNHLAFYVMNHAALFKGKDLPGGLVVSSLVVSNGSKISKSKGNVISLLSITRKYSADIYRLYVAVSADIGSTMDWNENDLSSVIRKYENFVEMMENFKPVKPTGTRPEKWFEARFKKNLSTFMDSMESYNIRNAAITIFYDVMNDLKYAESRGASRSSLLSIIIKEWIISMSIFIPHTSEEYWHRYIQDSFVSIASLERPWFQGWEDEIISEEEYLQEIIGDIREIGKATGIDPSSVIISVAGKKIMEMVSKINKEGTKNLNSWEKQFVPEFMKNRKRISQRVRDEFSLLQESRQYISATLGCNVEIIFDEPGKSKKTAWPGRPSIVLQ</sequence>
<feature type="domain" description="Methionyl/Valyl/Leucyl/Isoleucyl-tRNA synthetase anticodon-binding" evidence="11">
    <location>
        <begin position="689"/>
        <end position="817"/>
    </location>
</feature>
<accession>A0AAX4NGE3</accession>
<gene>
    <name evidence="12" type="primary">leuS</name>
    <name evidence="12" type="ORF">OXIME_000591</name>
</gene>
<evidence type="ECO:0000259" key="10">
    <source>
        <dbReference type="Pfam" id="PF00133"/>
    </source>
</evidence>
<dbReference type="AlphaFoldDB" id="A0AAX4NGE3"/>
<keyword evidence="7 9" id="KW-0030">Aminoacyl-tRNA synthetase</keyword>
<evidence type="ECO:0000313" key="12">
    <source>
        <dbReference type="EMBL" id="WYY00038.1"/>
    </source>
</evidence>
<dbReference type="GO" id="GO:0005524">
    <property type="term" value="F:ATP binding"/>
    <property type="evidence" value="ECO:0007669"/>
    <property type="project" value="UniProtKB-KW"/>
</dbReference>
<organism evidence="12 13">
    <name type="scientific">Oxyplasma meridianum</name>
    <dbReference type="NCBI Taxonomy" id="3073602"/>
    <lineage>
        <taxon>Archaea</taxon>
        <taxon>Methanobacteriati</taxon>
        <taxon>Thermoplasmatota</taxon>
        <taxon>Thermoplasmata</taxon>
        <taxon>Thermoplasmatales</taxon>
        <taxon>Thermoplasmataceae</taxon>
        <taxon>Oxyplasma</taxon>
    </lineage>
</organism>
<evidence type="ECO:0000256" key="4">
    <source>
        <dbReference type="ARBA" id="ARBA00022741"/>
    </source>
</evidence>
<dbReference type="Gene3D" id="3.40.50.620">
    <property type="entry name" value="HUPs"/>
    <property type="match status" value="1"/>
</dbReference>
<dbReference type="PANTHER" id="PTHR45794:SF1">
    <property type="entry name" value="LEUCINE--TRNA LIGASE, CYTOPLASMIC"/>
    <property type="match status" value="1"/>
</dbReference>
<dbReference type="NCBIfam" id="NF008957">
    <property type="entry name" value="PRK12300.1"/>
    <property type="match status" value="1"/>
</dbReference>
<dbReference type="NCBIfam" id="TIGR00395">
    <property type="entry name" value="leuS_arch"/>
    <property type="match status" value="1"/>
</dbReference>
<comment type="similarity">
    <text evidence="1 9">Belongs to the class-I aminoacyl-tRNA synthetase family.</text>
</comment>
<evidence type="ECO:0000256" key="8">
    <source>
        <dbReference type="NCBIfam" id="TIGR00395"/>
    </source>
</evidence>
<dbReference type="PROSITE" id="PS00178">
    <property type="entry name" value="AA_TRNA_LIGASE_I"/>
    <property type="match status" value="1"/>
</dbReference>
<evidence type="ECO:0000256" key="6">
    <source>
        <dbReference type="ARBA" id="ARBA00022917"/>
    </source>
</evidence>
<dbReference type="InterPro" id="IPR004493">
    <property type="entry name" value="Leu-tRNA-synth_Ia_arc/euk"/>
</dbReference>
<dbReference type="Pfam" id="PF08264">
    <property type="entry name" value="Anticodon_1"/>
    <property type="match status" value="1"/>
</dbReference>
<dbReference type="EMBL" id="CP133772">
    <property type="protein sequence ID" value="WYY00038.1"/>
    <property type="molecule type" value="Genomic_DNA"/>
</dbReference>
<keyword evidence="3 9" id="KW-0436">Ligase</keyword>
<dbReference type="InterPro" id="IPR002300">
    <property type="entry name" value="aa-tRNA-synth_Ia"/>
</dbReference>
<dbReference type="Gene3D" id="1.10.730.10">
    <property type="entry name" value="Isoleucyl-tRNA Synthetase, Domain 1"/>
    <property type="match status" value="1"/>
</dbReference>
<dbReference type="Pfam" id="PF00133">
    <property type="entry name" value="tRNA-synt_1"/>
    <property type="match status" value="1"/>
</dbReference>
<evidence type="ECO:0000256" key="1">
    <source>
        <dbReference type="ARBA" id="ARBA00005594"/>
    </source>
</evidence>
<evidence type="ECO:0000313" key="13">
    <source>
        <dbReference type="Proteomes" id="UP001451606"/>
    </source>
</evidence>
<dbReference type="Gene3D" id="3.30.2320.20">
    <property type="entry name" value="Class I aminoacyl-tRNA synthetases (RS)"/>
    <property type="match status" value="1"/>
</dbReference>
<dbReference type="SUPFAM" id="SSF52374">
    <property type="entry name" value="Nucleotidylyl transferase"/>
    <property type="match status" value="1"/>
</dbReference>
<dbReference type="PANTHER" id="PTHR45794">
    <property type="entry name" value="LEUCYL-TRNA SYNTHETASE"/>
    <property type="match status" value="1"/>
</dbReference>
<dbReference type="RefSeq" id="WP_393971992.1">
    <property type="nucleotide sequence ID" value="NZ_CP133772.1"/>
</dbReference>
<reference evidence="12 13" key="1">
    <citation type="submission" date="2023-09" db="EMBL/GenBank/DDBJ databases">
        <authorList>
            <person name="Golyshina O.V."/>
            <person name="Lunev E.A."/>
            <person name="Bargiela R."/>
            <person name="Gaines M.C."/>
            <person name="Daum B."/>
            <person name="Bale N.J."/>
            <person name="Koenen M."/>
            <person name="Sinninghe Damst J.S."/>
            <person name="Yakimov M."/>
            <person name="Golyshin P.N."/>
        </authorList>
    </citation>
    <scope>NUCLEOTIDE SEQUENCE [LARGE SCALE GENOMIC DNA]</scope>
    <source>
        <strain evidence="12 13">M1</strain>
    </source>
</reference>
<dbReference type="GO" id="GO:0002161">
    <property type="term" value="F:aminoacyl-tRNA deacylase activity"/>
    <property type="evidence" value="ECO:0007669"/>
    <property type="project" value="InterPro"/>
</dbReference>
<evidence type="ECO:0000256" key="2">
    <source>
        <dbReference type="ARBA" id="ARBA00013164"/>
    </source>
</evidence>
<evidence type="ECO:0000256" key="9">
    <source>
        <dbReference type="RuleBase" id="RU363035"/>
    </source>
</evidence>
<evidence type="ECO:0000259" key="11">
    <source>
        <dbReference type="Pfam" id="PF08264"/>
    </source>
</evidence>
<dbReference type="Gene3D" id="3.90.740.10">
    <property type="entry name" value="Valyl/Leucyl/Isoleucyl-tRNA synthetase, editing domain"/>
    <property type="match status" value="1"/>
</dbReference>
<dbReference type="GO" id="GO:0006429">
    <property type="term" value="P:leucyl-tRNA aminoacylation"/>
    <property type="evidence" value="ECO:0007669"/>
    <property type="project" value="UniProtKB-UniRule"/>
</dbReference>
<dbReference type="KEGG" id="omr:OXIME_000591"/>
<keyword evidence="4 9" id="KW-0547">Nucleotide-binding</keyword>
<feature type="domain" description="Aminoacyl-tRNA synthetase class Ia" evidence="10">
    <location>
        <begin position="8"/>
        <end position="656"/>
    </location>
</feature>
<keyword evidence="13" id="KW-1185">Reference proteome</keyword>
<name>A0AAX4NGE3_9ARCH</name>
<dbReference type="InterPro" id="IPR009008">
    <property type="entry name" value="Val/Leu/Ile-tRNA-synth_edit"/>
</dbReference>
<keyword evidence="5 9" id="KW-0067">ATP-binding</keyword>
<keyword evidence="6 9" id="KW-0648">Protein biosynthesis</keyword>
<dbReference type="Gene3D" id="1.10.10.720">
    <property type="entry name" value="leucyl-tRNA synthetase"/>
    <property type="match status" value="1"/>
</dbReference>
<dbReference type="InterPro" id="IPR013155">
    <property type="entry name" value="M/V/L/I-tRNA-synth_anticd-bd"/>
</dbReference>
<evidence type="ECO:0000256" key="5">
    <source>
        <dbReference type="ARBA" id="ARBA00022840"/>
    </source>
</evidence>
<dbReference type="GO" id="GO:0004823">
    <property type="term" value="F:leucine-tRNA ligase activity"/>
    <property type="evidence" value="ECO:0007669"/>
    <property type="project" value="UniProtKB-UniRule"/>
</dbReference>
<dbReference type="InterPro" id="IPR009080">
    <property type="entry name" value="tRNAsynth_Ia_anticodon-bd"/>
</dbReference>
<dbReference type="EC" id="6.1.1.4" evidence="2 8"/>
<dbReference type="InterPro" id="IPR014729">
    <property type="entry name" value="Rossmann-like_a/b/a_fold"/>
</dbReference>
<evidence type="ECO:0000256" key="7">
    <source>
        <dbReference type="ARBA" id="ARBA00023146"/>
    </source>
</evidence>
<dbReference type="SUPFAM" id="SSF47323">
    <property type="entry name" value="Anticodon-binding domain of a subclass of class I aminoacyl-tRNA synthetases"/>
    <property type="match status" value="1"/>
</dbReference>
<dbReference type="InterPro" id="IPR001412">
    <property type="entry name" value="aa-tRNA-synth_I_CS"/>
</dbReference>